<dbReference type="SMART" id="SM00065">
    <property type="entry name" value="GAF"/>
    <property type="match status" value="1"/>
</dbReference>
<dbReference type="InterPro" id="IPR036890">
    <property type="entry name" value="HATPase_C_sf"/>
</dbReference>
<dbReference type="Pfam" id="PF08448">
    <property type="entry name" value="PAS_4"/>
    <property type="match status" value="1"/>
</dbReference>
<comment type="caution">
    <text evidence="4">The sequence shown here is derived from an EMBL/GenBank/DDBJ whole genome shotgun (WGS) entry which is preliminary data.</text>
</comment>
<dbReference type="InterPro" id="IPR000014">
    <property type="entry name" value="PAS"/>
</dbReference>
<dbReference type="SUPFAM" id="SSF55874">
    <property type="entry name" value="ATPase domain of HSP90 chaperone/DNA topoisomerase II/histidine kinase"/>
    <property type="match status" value="1"/>
</dbReference>
<protein>
    <submittedName>
        <fullName evidence="4">SpoIIE family protein phosphatase</fullName>
    </submittedName>
</protein>
<gene>
    <name evidence="4" type="ORF">HCN56_11610</name>
</gene>
<keyword evidence="1" id="KW-0378">Hydrolase</keyword>
<evidence type="ECO:0000259" key="3">
    <source>
        <dbReference type="PROSITE" id="PS50112"/>
    </source>
</evidence>
<evidence type="ECO:0000256" key="1">
    <source>
        <dbReference type="ARBA" id="ARBA00022801"/>
    </source>
</evidence>
<proteinExistence type="predicted"/>
<dbReference type="InterPro" id="IPR003018">
    <property type="entry name" value="GAF"/>
</dbReference>
<dbReference type="InterPro" id="IPR029016">
    <property type="entry name" value="GAF-like_dom_sf"/>
</dbReference>
<dbReference type="InterPro" id="IPR003594">
    <property type="entry name" value="HATPase_dom"/>
</dbReference>
<dbReference type="CDD" id="cd00130">
    <property type="entry name" value="PAS"/>
    <property type="match status" value="1"/>
</dbReference>
<sequence length="812" mass="87019">MAQGACGPVDDPWADVPDEAATARAILDLSGTVVRWNDGAHRLLGATADGIVGRPAAELLADPAVATRVGPALRGRLRWHGTLDLRHRDGRTVPVRLVAHRLTDDTWGPPGWLVVSALAGTEATQADIDLPRDAFRHAPNALALYDTDVRLRRANLAMERVLGLREDDIRGLRLSEIGGKPQSMELERQVREVALGGAPRDVRTRLRTGGEAREHAWMGRLAPVRDGADRLVAVALSAVDLSREDDARSRLQLINDAGTRIGTTLEVGRTAQEFADVCVPRLADFVSVDLLQEPRDPGADTDWPSEGYVRLRRVAHTSVTAGTPEAMVPVGAVWDHPMAAGTVHALLSGEPVAVHRGEPDFLAWVAQDPVRSRRAAELGVHAVLAVPLTSRRKTLGVALLLRYRRPERFAPDDVLLAREIASRAAVSLDNAQRFTKERDTALALQRSLLPRTLPQRSAVDVAHRYLAASGHSGVGGDWFDVIALSGARVALVVGDVVGHGVQASATMGRLRTAVRTLSDVDLPPDELIAHLDDLVVRLADETGGGESAGDIGATCLYAVYDPVSGMCSMARAGHPPPVLASPDGTAVETLEVPPGPPLGLGGLPFEAAEFRLPPGSVLALFTDGLVERRDRDVDAGYRALHAALARPAATLDERCAGVLDALLPDEAPTDDVALLMATTRVLDAAHVITWDVPHEPAACATARREVSEQLDRWGLSEAAFTTELVVTELLTNAIRHATGPVRLRLILDDTLICEVSDTSATSPHMRRAGTFDEGGRGLMLVAQLAQRWGTRHGPTGKTIWAEQQRPDRAGES</sequence>
<keyword evidence="5" id="KW-1185">Reference proteome</keyword>
<dbReference type="SMART" id="SM00331">
    <property type="entry name" value="PP2C_SIG"/>
    <property type="match status" value="1"/>
</dbReference>
<dbReference type="Pfam" id="PF07228">
    <property type="entry name" value="SpoIIE"/>
    <property type="match status" value="1"/>
</dbReference>
<organism evidence="4 5">
    <name type="scientific">Streptomyces lonarensis</name>
    <dbReference type="NCBI Taxonomy" id="700599"/>
    <lineage>
        <taxon>Bacteria</taxon>
        <taxon>Bacillati</taxon>
        <taxon>Actinomycetota</taxon>
        <taxon>Actinomycetes</taxon>
        <taxon>Kitasatosporales</taxon>
        <taxon>Streptomycetaceae</taxon>
        <taxon>Streptomyces</taxon>
    </lineage>
</organism>
<dbReference type="PROSITE" id="PS50112">
    <property type="entry name" value="PAS"/>
    <property type="match status" value="1"/>
</dbReference>
<name>A0A7X6HZ27_9ACTN</name>
<feature type="region of interest" description="Disordered" evidence="2">
    <location>
        <begin position="790"/>
        <end position="812"/>
    </location>
</feature>
<dbReference type="CDD" id="cd16936">
    <property type="entry name" value="HATPase_RsbW-like"/>
    <property type="match status" value="1"/>
</dbReference>
<evidence type="ECO:0000256" key="2">
    <source>
        <dbReference type="SAM" id="MobiDB-lite"/>
    </source>
</evidence>
<dbReference type="SUPFAM" id="SSF55785">
    <property type="entry name" value="PYP-like sensor domain (PAS domain)"/>
    <property type="match status" value="2"/>
</dbReference>
<dbReference type="Gene3D" id="3.30.450.40">
    <property type="match status" value="1"/>
</dbReference>
<dbReference type="InterPro" id="IPR013656">
    <property type="entry name" value="PAS_4"/>
</dbReference>
<dbReference type="Gene3D" id="3.60.40.10">
    <property type="entry name" value="PPM-type phosphatase domain"/>
    <property type="match status" value="1"/>
</dbReference>
<dbReference type="EMBL" id="JAAVJD010000071">
    <property type="protein sequence ID" value="NJQ06211.1"/>
    <property type="molecule type" value="Genomic_DNA"/>
</dbReference>
<evidence type="ECO:0000313" key="5">
    <source>
        <dbReference type="Proteomes" id="UP000578686"/>
    </source>
</evidence>
<reference evidence="4 5" key="1">
    <citation type="submission" date="2020-03" db="EMBL/GenBank/DDBJ databases">
        <title>Draft genome of Streptomyces sp. ventii, isolated from the Axial Seamount in the Pacific Ocean, and resequencing of the two type strains Streptomyces lonarensis strain NCL 716 and Streptomyces bohaiensis strain 11A07.</title>
        <authorList>
            <person name="Loughran R.M."/>
            <person name="Pfannmuller K.M."/>
            <person name="Wasson B.J."/>
            <person name="Deadmond M.C."/>
            <person name="Paddock B.E."/>
            <person name="Koyack M.J."/>
            <person name="Gallegos D.A."/>
            <person name="Mitchell E.A."/>
            <person name="Ushijima B."/>
            <person name="Saw J.H."/>
            <person name="Mcphail K.L."/>
            <person name="Videau P."/>
        </authorList>
    </citation>
    <scope>NUCLEOTIDE SEQUENCE [LARGE SCALE GENOMIC DNA]</scope>
    <source>
        <strain evidence="4 5">NCL716</strain>
    </source>
</reference>
<dbReference type="AlphaFoldDB" id="A0A7X6HZ27"/>
<dbReference type="NCBIfam" id="TIGR00229">
    <property type="entry name" value="sensory_box"/>
    <property type="match status" value="1"/>
</dbReference>
<dbReference type="Gene3D" id="3.30.565.10">
    <property type="entry name" value="Histidine kinase-like ATPase, C-terminal domain"/>
    <property type="match status" value="1"/>
</dbReference>
<dbReference type="SUPFAM" id="SSF81606">
    <property type="entry name" value="PP2C-like"/>
    <property type="match status" value="1"/>
</dbReference>
<feature type="domain" description="PAS" evidence="3">
    <location>
        <begin position="26"/>
        <end position="63"/>
    </location>
</feature>
<dbReference type="SMART" id="SM00091">
    <property type="entry name" value="PAS"/>
    <property type="match status" value="2"/>
</dbReference>
<dbReference type="FunFam" id="3.30.565.10:FF:000028">
    <property type="entry name" value="PAS sensor protein"/>
    <property type="match status" value="1"/>
</dbReference>
<dbReference type="Pfam" id="PF13426">
    <property type="entry name" value="PAS_9"/>
    <property type="match status" value="1"/>
</dbReference>
<dbReference type="PANTHER" id="PTHR43156:SF2">
    <property type="entry name" value="STAGE II SPORULATION PROTEIN E"/>
    <property type="match status" value="1"/>
</dbReference>
<dbReference type="InterPro" id="IPR036457">
    <property type="entry name" value="PPM-type-like_dom_sf"/>
</dbReference>
<dbReference type="PANTHER" id="PTHR43156">
    <property type="entry name" value="STAGE II SPORULATION PROTEIN E-RELATED"/>
    <property type="match status" value="1"/>
</dbReference>
<dbReference type="Gene3D" id="3.30.450.20">
    <property type="entry name" value="PAS domain"/>
    <property type="match status" value="2"/>
</dbReference>
<dbReference type="SUPFAM" id="SSF55781">
    <property type="entry name" value="GAF domain-like"/>
    <property type="match status" value="1"/>
</dbReference>
<dbReference type="InterPro" id="IPR001932">
    <property type="entry name" value="PPM-type_phosphatase-like_dom"/>
</dbReference>
<dbReference type="Proteomes" id="UP000578686">
    <property type="component" value="Unassembled WGS sequence"/>
</dbReference>
<dbReference type="RefSeq" id="WP_167970083.1">
    <property type="nucleotide sequence ID" value="NZ_BHZG01000073.1"/>
</dbReference>
<accession>A0A7X6HZ27</accession>
<dbReference type="FunFam" id="3.60.40.10:FF:000031">
    <property type="entry name" value="PAS sensor protein"/>
    <property type="match status" value="1"/>
</dbReference>
<dbReference type="FunFam" id="3.30.450.40:FF:000035">
    <property type="entry name" value="PAS sensor protein"/>
    <property type="match status" value="1"/>
</dbReference>
<dbReference type="InterPro" id="IPR035965">
    <property type="entry name" value="PAS-like_dom_sf"/>
</dbReference>
<dbReference type="InterPro" id="IPR052016">
    <property type="entry name" value="Bact_Sigma-Reg"/>
</dbReference>
<dbReference type="GO" id="GO:0016791">
    <property type="term" value="F:phosphatase activity"/>
    <property type="evidence" value="ECO:0007669"/>
    <property type="project" value="TreeGrafter"/>
</dbReference>
<dbReference type="Pfam" id="PF13581">
    <property type="entry name" value="HATPase_c_2"/>
    <property type="match status" value="1"/>
</dbReference>
<evidence type="ECO:0000313" key="4">
    <source>
        <dbReference type="EMBL" id="NJQ06211.1"/>
    </source>
</evidence>
<dbReference type="Pfam" id="PF01590">
    <property type="entry name" value="GAF"/>
    <property type="match status" value="1"/>
</dbReference>